<dbReference type="AlphaFoldDB" id="A0A7W3YCV4"/>
<gene>
    <name evidence="1" type="ORF">H4F99_01225</name>
</gene>
<name>A0A7W3YCV4_9GAMM</name>
<proteinExistence type="predicted"/>
<dbReference type="Proteomes" id="UP000552587">
    <property type="component" value="Unassembled WGS sequence"/>
</dbReference>
<reference evidence="1 2" key="1">
    <citation type="submission" date="2020-07" db="EMBL/GenBank/DDBJ databases">
        <authorList>
            <person name="Xu S."/>
            <person name="Li A."/>
        </authorList>
    </citation>
    <scope>NUCLEOTIDE SEQUENCE [LARGE SCALE GENOMIC DNA]</scope>
    <source>
        <strain evidence="1 2">SG-8</strain>
    </source>
</reference>
<comment type="caution">
    <text evidence="1">The sequence shown here is derived from an EMBL/GenBank/DDBJ whole genome shotgun (WGS) entry which is preliminary data.</text>
</comment>
<accession>A0A7W3YCV4</accession>
<dbReference type="RefSeq" id="WP_182667888.1">
    <property type="nucleotide sequence ID" value="NZ_JACHTE010000001.1"/>
</dbReference>
<sequence length="130" mass="13791">MAIRRSTARSARLLTDTGLASGEVIARRLAGFATPGASGSARQQREATRMVTEKVQAGIEGASAAGLALTFLPMRAWAAFADPRALTPAGYATACGRVASLWMEVGQTALTPARHKAVANRRRLARQRTR</sequence>
<keyword evidence="2" id="KW-1185">Reference proteome</keyword>
<evidence type="ECO:0000313" key="1">
    <source>
        <dbReference type="EMBL" id="MBB1087104.1"/>
    </source>
</evidence>
<evidence type="ECO:0000313" key="2">
    <source>
        <dbReference type="Proteomes" id="UP000552587"/>
    </source>
</evidence>
<dbReference type="EMBL" id="JACHTE010000001">
    <property type="protein sequence ID" value="MBB1087104.1"/>
    <property type="molecule type" value="Genomic_DNA"/>
</dbReference>
<organism evidence="1 2">
    <name type="scientific">Marilutibacter penaei</name>
    <dbReference type="NCBI Taxonomy" id="2759900"/>
    <lineage>
        <taxon>Bacteria</taxon>
        <taxon>Pseudomonadati</taxon>
        <taxon>Pseudomonadota</taxon>
        <taxon>Gammaproteobacteria</taxon>
        <taxon>Lysobacterales</taxon>
        <taxon>Lysobacteraceae</taxon>
        <taxon>Marilutibacter</taxon>
    </lineage>
</organism>
<protein>
    <submittedName>
        <fullName evidence="1">Uncharacterized protein</fullName>
    </submittedName>
</protein>